<dbReference type="RefSeq" id="WP_207688689.1">
    <property type="nucleotide sequence ID" value="NZ_CP061799.1"/>
</dbReference>
<dbReference type="KEGG" id="dli:dnl_51870"/>
<sequence>MIEQSPKILMVEGIDDKKVIEKLLTRRKLSFNDVVIHNCEGIIKLLNLLPVIIHAGSYEVIGIIVDADENVKNRWESVRNILLKAGYKNIPADSQIKGLTLKDKNEELPEIGVWIMPDNRFKGAIEDFISFLIRDNDKLYPVAAAKVDKLISQKMNLFSISQKSKAIIHTWLAWQERPGKQIGSAVTYRLLKDQRYLLDDAKASPFIDWLKRLFK</sequence>
<dbReference type="Pfam" id="PF11536">
    <property type="entry name" value="DUF3226"/>
    <property type="match status" value="1"/>
</dbReference>
<name>A0A975BCK9_9BACT</name>
<protein>
    <submittedName>
        <fullName evidence="1">Uncharacterized protein</fullName>
    </submittedName>
</protein>
<evidence type="ECO:0000313" key="2">
    <source>
        <dbReference type="Proteomes" id="UP000663720"/>
    </source>
</evidence>
<dbReference type="EMBL" id="CP061799">
    <property type="protein sequence ID" value="QTA82803.1"/>
    <property type="molecule type" value="Genomic_DNA"/>
</dbReference>
<reference evidence="1" key="1">
    <citation type="journal article" date="2021" name="Microb. Physiol.">
        <title>Proteogenomic Insights into the Physiology of Marine, Sulfate-Reducing, Filamentous Desulfonema limicola and Desulfonema magnum.</title>
        <authorList>
            <person name="Schnaars V."/>
            <person name="Wohlbrand L."/>
            <person name="Scheve S."/>
            <person name="Hinrichs C."/>
            <person name="Reinhardt R."/>
            <person name="Rabus R."/>
        </authorList>
    </citation>
    <scope>NUCLEOTIDE SEQUENCE</scope>
    <source>
        <strain evidence="1">5ac10</strain>
    </source>
</reference>
<accession>A0A975BCK9</accession>
<keyword evidence="2" id="KW-1185">Reference proteome</keyword>
<dbReference type="AlphaFoldDB" id="A0A975BCK9"/>
<proteinExistence type="predicted"/>
<dbReference type="SUPFAM" id="SSF160945">
    <property type="entry name" value="PH0156-like"/>
    <property type="match status" value="1"/>
</dbReference>
<organism evidence="1 2">
    <name type="scientific">Desulfonema limicola</name>
    <dbReference type="NCBI Taxonomy" id="45656"/>
    <lineage>
        <taxon>Bacteria</taxon>
        <taxon>Pseudomonadati</taxon>
        <taxon>Thermodesulfobacteriota</taxon>
        <taxon>Desulfobacteria</taxon>
        <taxon>Desulfobacterales</taxon>
        <taxon>Desulfococcaceae</taxon>
        <taxon>Desulfonema</taxon>
    </lineage>
</organism>
<gene>
    <name evidence="1" type="ORF">dnl_51870</name>
</gene>
<dbReference type="InterPro" id="IPR024508">
    <property type="entry name" value="DUF3226"/>
</dbReference>
<dbReference type="Proteomes" id="UP000663720">
    <property type="component" value="Chromosome"/>
</dbReference>
<evidence type="ECO:0000313" key="1">
    <source>
        <dbReference type="EMBL" id="QTA82803.1"/>
    </source>
</evidence>